<dbReference type="EMBL" id="JBHRWW010000012">
    <property type="protein sequence ID" value="MFC3689775.1"/>
    <property type="molecule type" value="Genomic_DNA"/>
</dbReference>
<gene>
    <name evidence="1" type="ORF">ACFOLH_15610</name>
</gene>
<sequence>MDRASRRVLQVLEHAGRRDEVLLVAVRACRETVWRCCTEAVARQPGADRDVPGDDALATAHRAMARAATALAQAAQALVMAADDPTAAARAAATATARADEAAAVLGLPGTQPAQEL</sequence>
<comment type="caution">
    <text evidence="1">The sequence shown here is derived from an EMBL/GenBank/DDBJ whole genome shotgun (WGS) entry which is preliminary data.</text>
</comment>
<dbReference type="RefSeq" id="WP_376984154.1">
    <property type="nucleotide sequence ID" value="NZ_JBHRWW010000012.1"/>
</dbReference>
<evidence type="ECO:0000313" key="1">
    <source>
        <dbReference type="EMBL" id="MFC3689775.1"/>
    </source>
</evidence>
<name>A0ABV7WJH2_9MICO</name>
<protein>
    <submittedName>
        <fullName evidence="1">Uncharacterized protein</fullName>
    </submittedName>
</protein>
<organism evidence="1 2">
    <name type="scientific">Aquipuribacter hungaricus</name>
    <dbReference type="NCBI Taxonomy" id="545624"/>
    <lineage>
        <taxon>Bacteria</taxon>
        <taxon>Bacillati</taxon>
        <taxon>Actinomycetota</taxon>
        <taxon>Actinomycetes</taxon>
        <taxon>Micrococcales</taxon>
        <taxon>Intrasporangiaceae</taxon>
        <taxon>Aquipuribacter</taxon>
    </lineage>
</organism>
<keyword evidence="2" id="KW-1185">Reference proteome</keyword>
<proteinExistence type="predicted"/>
<accession>A0ABV7WJH2</accession>
<evidence type="ECO:0000313" key="2">
    <source>
        <dbReference type="Proteomes" id="UP001595685"/>
    </source>
</evidence>
<dbReference type="Proteomes" id="UP001595685">
    <property type="component" value="Unassembled WGS sequence"/>
</dbReference>
<reference evidence="2" key="1">
    <citation type="journal article" date="2019" name="Int. J. Syst. Evol. Microbiol.">
        <title>The Global Catalogue of Microorganisms (GCM) 10K type strain sequencing project: providing services to taxonomists for standard genome sequencing and annotation.</title>
        <authorList>
            <consortium name="The Broad Institute Genomics Platform"/>
            <consortium name="The Broad Institute Genome Sequencing Center for Infectious Disease"/>
            <person name="Wu L."/>
            <person name="Ma J."/>
        </authorList>
    </citation>
    <scope>NUCLEOTIDE SEQUENCE [LARGE SCALE GENOMIC DNA]</scope>
    <source>
        <strain evidence="2">NCAIM B.02333</strain>
    </source>
</reference>